<dbReference type="EC" id="5.6.2.4" evidence="5"/>
<dbReference type="Proteomes" id="UP000019488">
    <property type="component" value="Unassembled WGS sequence"/>
</dbReference>
<evidence type="ECO:0000313" key="8">
    <source>
        <dbReference type="Proteomes" id="UP000019488"/>
    </source>
</evidence>
<keyword evidence="7" id="KW-0547">Nucleotide-binding</keyword>
<evidence type="ECO:0000256" key="1">
    <source>
        <dbReference type="ARBA" id="ARBA00005446"/>
    </source>
</evidence>
<evidence type="ECO:0000313" key="7">
    <source>
        <dbReference type="EMBL" id="GAF35575.1"/>
    </source>
</evidence>
<name>X0QAF1_9LACO</name>
<dbReference type="AlphaFoldDB" id="X0QAF1"/>
<proteinExistence type="inferred from homology"/>
<dbReference type="SUPFAM" id="SSF52540">
    <property type="entry name" value="P-loop containing nucleoside triphosphate hydrolases"/>
    <property type="match status" value="1"/>
</dbReference>
<evidence type="ECO:0000256" key="2">
    <source>
        <dbReference type="ARBA" id="ARBA00023125"/>
    </source>
</evidence>
<dbReference type="FunFam" id="3.40.50.300:FF:001389">
    <property type="entry name" value="ATP-dependent DNA helicase RecQ"/>
    <property type="match status" value="1"/>
</dbReference>
<accession>X0QAF1</accession>
<dbReference type="GO" id="GO:0043138">
    <property type="term" value="F:3'-5' DNA helicase activity"/>
    <property type="evidence" value="ECO:0007669"/>
    <property type="project" value="UniProtKB-EC"/>
</dbReference>
<dbReference type="PROSITE" id="PS51192">
    <property type="entry name" value="HELICASE_ATP_BIND_1"/>
    <property type="match status" value="1"/>
</dbReference>
<sequence length="218" mass="24404">MTPQELLKSKFGYDQFRPGQETAINDILAHQNVLTIMPTGGGKSICYQIPALMLDGVTLVISPLIALMKDQVDALNETGIPATFVNSTLMFDEINDRFEQAKNGEIKLLYVSPERLDSGAFSQLAALPIKLVAVDEAHCISQWGHDFRPSYLALTTHLHQLPSKPTIIALTATATPRVLKILKNDWAFHRKLKPVLNGIIWRLKSLKIKIVTRTYWTI</sequence>
<dbReference type="InterPro" id="IPR014001">
    <property type="entry name" value="Helicase_ATP-bd"/>
</dbReference>
<reference evidence="7" key="1">
    <citation type="journal article" date="2014" name="Genome Announc.">
        <title>Draft Genome Sequences of Two Lactobacillus Strains, L. farraginis JCM 14108T and L. composti JCM 14202T, Isolated from Compost of Distilled Shochu Residue.</title>
        <authorList>
            <person name="Yuki M."/>
            <person name="Oshima K."/>
            <person name="Suda W."/>
            <person name="Kitahara M."/>
            <person name="Kitamura K."/>
            <person name="Iida T."/>
            <person name="Hattori M."/>
            <person name="Ohkuma M."/>
        </authorList>
    </citation>
    <scope>NUCLEOTIDE SEQUENCE [LARGE SCALE GENOMIC DNA]</scope>
    <source>
        <strain evidence="7">JCM 14108</strain>
    </source>
</reference>
<evidence type="ECO:0000256" key="5">
    <source>
        <dbReference type="ARBA" id="ARBA00034808"/>
    </source>
</evidence>
<evidence type="ECO:0000256" key="3">
    <source>
        <dbReference type="ARBA" id="ARBA00023235"/>
    </source>
</evidence>
<keyword evidence="7" id="KW-0378">Hydrolase</keyword>
<dbReference type="GO" id="GO:0005737">
    <property type="term" value="C:cytoplasm"/>
    <property type="evidence" value="ECO:0007669"/>
    <property type="project" value="TreeGrafter"/>
</dbReference>
<keyword evidence="3" id="KW-0413">Isomerase</keyword>
<dbReference type="GO" id="GO:0009378">
    <property type="term" value="F:four-way junction helicase activity"/>
    <property type="evidence" value="ECO:0007669"/>
    <property type="project" value="TreeGrafter"/>
</dbReference>
<comment type="catalytic activity">
    <reaction evidence="4">
        <text>Couples ATP hydrolysis with the unwinding of duplex DNA by translocating in the 3'-5' direction.</text>
        <dbReference type="EC" id="5.6.2.4"/>
    </reaction>
</comment>
<organism evidence="7 8">
    <name type="scientific">Lentilactobacillus farraginis DSM 18382 = JCM 14108</name>
    <dbReference type="NCBI Taxonomy" id="1423743"/>
    <lineage>
        <taxon>Bacteria</taxon>
        <taxon>Bacillati</taxon>
        <taxon>Bacillota</taxon>
        <taxon>Bacilli</taxon>
        <taxon>Lactobacillales</taxon>
        <taxon>Lactobacillaceae</taxon>
        <taxon>Lentilactobacillus</taxon>
    </lineage>
</organism>
<dbReference type="PANTHER" id="PTHR13710">
    <property type="entry name" value="DNA HELICASE RECQ FAMILY MEMBER"/>
    <property type="match status" value="1"/>
</dbReference>
<dbReference type="GO" id="GO:0030894">
    <property type="term" value="C:replisome"/>
    <property type="evidence" value="ECO:0007669"/>
    <property type="project" value="TreeGrafter"/>
</dbReference>
<dbReference type="EMBL" id="BAKI01000003">
    <property type="protein sequence ID" value="GAF35575.1"/>
    <property type="molecule type" value="Genomic_DNA"/>
</dbReference>
<dbReference type="GO" id="GO:0003677">
    <property type="term" value="F:DNA binding"/>
    <property type="evidence" value="ECO:0007669"/>
    <property type="project" value="UniProtKB-KW"/>
</dbReference>
<dbReference type="Pfam" id="PF00270">
    <property type="entry name" value="DEAD"/>
    <property type="match status" value="1"/>
</dbReference>
<dbReference type="GO" id="GO:0043590">
    <property type="term" value="C:bacterial nucleoid"/>
    <property type="evidence" value="ECO:0007669"/>
    <property type="project" value="TreeGrafter"/>
</dbReference>
<comment type="similarity">
    <text evidence="1">Belongs to the helicase family. RecQ subfamily.</text>
</comment>
<dbReference type="GO" id="GO:0006281">
    <property type="term" value="P:DNA repair"/>
    <property type="evidence" value="ECO:0007669"/>
    <property type="project" value="TreeGrafter"/>
</dbReference>
<dbReference type="SMART" id="SM00487">
    <property type="entry name" value="DEXDc"/>
    <property type="match status" value="1"/>
</dbReference>
<gene>
    <name evidence="7" type="ORF">JCM14108_469</name>
</gene>
<dbReference type="InterPro" id="IPR011545">
    <property type="entry name" value="DEAD/DEAH_box_helicase_dom"/>
</dbReference>
<keyword evidence="7" id="KW-0347">Helicase</keyword>
<dbReference type="InterPro" id="IPR027417">
    <property type="entry name" value="P-loop_NTPase"/>
</dbReference>
<dbReference type="PANTHER" id="PTHR13710:SF105">
    <property type="entry name" value="ATP-DEPENDENT DNA HELICASE Q1"/>
    <property type="match status" value="1"/>
</dbReference>
<feature type="domain" description="Helicase ATP-binding" evidence="6">
    <location>
        <begin position="24"/>
        <end position="192"/>
    </location>
</feature>
<comment type="caution">
    <text evidence="7">The sequence shown here is derived from an EMBL/GenBank/DDBJ whole genome shotgun (WGS) entry which is preliminary data.</text>
</comment>
<keyword evidence="2" id="KW-0238">DNA-binding</keyword>
<dbReference type="Gene3D" id="3.40.50.300">
    <property type="entry name" value="P-loop containing nucleotide triphosphate hydrolases"/>
    <property type="match status" value="1"/>
</dbReference>
<dbReference type="CDD" id="cd17920">
    <property type="entry name" value="DEXHc_RecQ"/>
    <property type="match status" value="1"/>
</dbReference>
<keyword evidence="7" id="KW-0067">ATP-binding</keyword>
<protein>
    <recommendedName>
        <fullName evidence="5">DNA 3'-5' helicase</fullName>
        <ecNumber evidence="5">5.6.2.4</ecNumber>
    </recommendedName>
</protein>
<evidence type="ECO:0000256" key="4">
    <source>
        <dbReference type="ARBA" id="ARBA00034617"/>
    </source>
</evidence>
<evidence type="ECO:0000259" key="6">
    <source>
        <dbReference type="PROSITE" id="PS51192"/>
    </source>
</evidence>
<dbReference type="GO" id="GO:0005524">
    <property type="term" value="F:ATP binding"/>
    <property type="evidence" value="ECO:0007669"/>
    <property type="project" value="InterPro"/>
</dbReference>
<dbReference type="GO" id="GO:0006310">
    <property type="term" value="P:DNA recombination"/>
    <property type="evidence" value="ECO:0007669"/>
    <property type="project" value="TreeGrafter"/>
</dbReference>